<dbReference type="SMART" id="SM00320">
    <property type="entry name" value="WD40"/>
    <property type="match status" value="5"/>
</dbReference>
<name>A0ABW1YFS6_9DEIO</name>
<dbReference type="InterPro" id="IPR011044">
    <property type="entry name" value="Quino_amine_DH_bsu"/>
</dbReference>
<proteinExistence type="predicted"/>
<keyword evidence="1" id="KW-0732">Signal</keyword>
<dbReference type="PANTHER" id="PTHR19879">
    <property type="entry name" value="TRANSCRIPTION INITIATION FACTOR TFIID"/>
    <property type="match status" value="1"/>
</dbReference>
<evidence type="ECO:0000259" key="2">
    <source>
        <dbReference type="Pfam" id="PF13360"/>
    </source>
</evidence>
<organism evidence="3 4">
    <name type="scientific">Deinococcus lacus</name>
    <dbReference type="NCBI Taxonomy" id="392561"/>
    <lineage>
        <taxon>Bacteria</taxon>
        <taxon>Thermotogati</taxon>
        <taxon>Deinococcota</taxon>
        <taxon>Deinococci</taxon>
        <taxon>Deinococcales</taxon>
        <taxon>Deinococcaceae</taxon>
        <taxon>Deinococcus</taxon>
    </lineage>
</organism>
<feature type="signal peptide" evidence="1">
    <location>
        <begin position="1"/>
        <end position="18"/>
    </location>
</feature>
<dbReference type="InterPro" id="IPR002372">
    <property type="entry name" value="PQQ_rpt_dom"/>
</dbReference>
<sequence>MNKALWLAAALIFGAAQAASFQLQGTWAFSGHQGEVEWATLTPDGERVYTQSGPQLLAWDARTGSLLNSREPAPGQRLNVLNSDWNTVAAPAGQRVLVSVGEGEQQRLRLLDLTGGRLTADFGAWPGGASAQWTPGQTAVVLTTFEAPQVRYWRQTDEQVRSLTLESLSPSDWGEQRAVFAPDASVLYVLGQPQGLTAYDPATGRPLWWLNAGEITGRNGQPLSSWKASLMSPVLSHNPARPQLLLSAADGLLLLNTQGDPEPRWLDRDLTARAVPGSYTVTWSEDGGRAFISVGGFTHEIDTATGQTVGLVDGSRVLAQAPSKLWTAAFGKVAAFDRRSGLDEGLLSDAPAWNSVLALDAAGEPAAALLKVGRELAVQDYKSGRRTMLGDHFTRAASFSPDGKQVASVGPASLLMLDAASHKTLWQADVRESYDFAFSPDGQHLALGERGQTRLLDAGNGQEFALLRPPSAAEGQGARGLNRTLAFSPSGEQLVIGYEAGAAAIWNVAHQQAALTVSGGQGWVLSAAFSPDGRRLALGYGGGEVRTFALPSGKLLGSFTLSGAVRSLAFSPDGSLAAGSLGGDLRQWDSQGTLRLSERLEQGVTALTFAGERLVVGDRAGQLYGYAAGQPRTVAEVGSLIQSLDWNAARRQLLVSSRDNALRVYTLEEQP</sequence>
<dbReference type="SUPFAM" id="SSF50998">
    <property type="entry name" value="Quinoprotein alcohol dehydrogenase-like"/>
    <property type="match status" value="1"/>
</dbReference>
<keyword evidence="4" id="KW-1185">Reference proteome</keyword>
<feature type="chain" id="PRO_5045299473" evidence="1">
    <location>
        <begin position="19"/>
        <end position="671"/>
    </location>
</feature>
<dbReference type="SUPFAM" id="SSF82171">
    <property type="entry name" value="DPP6 N-terminal domain-like"/>
    <property type="match status" value="1"/>
</dbReference>
<evidence type="ECO:0000256" key="1">
    <source>
        <dbReference type="SAM" id="SignalP"/>
    </source>
</evidence>
<dbReference type="InterPro" id="IPR015943">
    <property type="entry name" value="WD40/YVTN_repeat-like_dom_sf"/>
</dbReference>
<evidence type="ECO:0000313" key="4">
    <source>
        <dbReference type="Proteomes" id="UP001596297"/>
    </source>
</evidence>
<dbReference type="Proteomes" id="UP001596297">
    <property type="component" value="Unassembled WGS sequence"/>
</dbReference>
<dbReference type="Gene3D" id="2.130.10.10">
    <property type="entry name" value="YVTN repeat-like/Quinoprotein amine dehydrogenase"/>
    <property type="match status" value="3"/>
</dbReference>
<dbReference type="EMBL" id="JBHSWD010000006">
    <property type="protein sequence ID" value="MFC6593175.1"/>
    <property type="molecule type" value="Genomic_DNA"/>
</dbReference>
<dbReference type="InterPro" id="IPR011047">
    <property type="entry name" value="Quinoprotein_ADH-like_sf"/>
</dbReference>
<gene>
    <name evidence="3" type="ORF">ACFP81_14910</name>
</gene>
<dbReference type="SUPFAM" id="SSF50969">
    <property type="entry name" value="YVTN repeat-like/Quinoprotein amine dehydrogenase"/>
    <property type="match status" value="1"/>
</dbReference>
<dbReference type="RefSeq" id="WP_380084248.1">
    <property type="nucleotide sequence ID" value="NZ_JBHSWD010000006.1"/>
</dbReference>
<feature type="domain" description="Pyrrolo-quinoline quinone repeat" evidence="2">
    <location>
        <begin position="542"/>
        <end position="629"/>
    </location>
</feature>
<dbReference type="InterPro" id="IPR001680">
    <property type="entry name" value="WD40_rpt"/>
</dbReference>
<accession>A0ABW1YFS6</accession>
<dbReference type="Pfam" id="PF13360">
    <property type="entry name" value="PQQ_2"/>
    <property type="match status" value="1"/>
</dbReference>
<comment type="caution">
    <text evidence="3">The sequence shown here is derived from an EMBL/GenBank/DDBJ whole genome shotgun (WGS) entry which is preliminary data.</text>
</comment>
<evidence type="ECO:0000313" key="3">
    <source>
        <dbReference type="EMBL" id="MFC6593175.1"/>
    </source>
</evidence>
<reference evidence="4" key="1">
    <citation type="journal article" date="2019" name="Int. J. Syst. Evol. Microbiol.">
        <title>The Global Catalogue of Microorganisms (GCM) 10K type strain sequencing project: providing services to taxonomists for standard genome sequencing and annotation.</title>
        <authorList>
            <consortium name="The Broad Institute Genomics Platform"/>
            <consortium name="The Broad Institute Genome Sequencing Center for Infectious Disease"/>
            <person name="Wu L."/>
            <person name="Ma J."/>
        </authorList>
    </citation>
    <scope>NUCLEOTIDE SEQUENCE [LARGE SCALE GENOMIC DNA]</scope>
    <source>
        <strain evidence="4">CGMCC 1.15772</strain>
    </source>
</reference>
<protein>
    <submittedName>
        <fullName evidence="3">PQQ-binding-like beta-propeller repeat protein</fullName>
    </submittedName>
</protein>
<dbReference type="PANTHER" id="PTHR19879:SF9">
    <property type="entry name" value="TRANSCRIPTION INITIATION FACTOR TFIID SUBUNIT 5"/>
    <property type="match status" value="1"/>
</dbReference>